<dbReference type="OrthoDB" id="267863at2759"/>
<dbReference type="EMBL" id="FN554974">
    <property type="protein sequence ID" value="CBH17745.1"/>
    <property type="molecule type" value="Genomic_DNA"/>
</dbReference>
<evidence type="ECO:0000313" key="2">
    <source>
        <dbReference type="EMBL" id="CBH17745.1"/>
    </source>
</evidence>
<accession>D0A7U4</accession>
<reference evidence="3" key="1">
    <citation type="journal article" date="2010" name="PLoS Negl. Trop. Dis.">
        <title>The genome sequence of Trypanosoma brucei gambiense, causative agent of chronic human african trypanosomiasis.</title>
        <authorList>
            <person name="Jackson A.P."/>
            <person name="Sanders M."/>
            <person name="Berry A."/>
            <person name="McQuillan J."/>
            <person name="Aslett M.A."/>
            <person name="Quail M.A."/>
            <person name="Chukualim B."/>
            <person name="Capewell P."/>
            <person name="MacLeod A."/>
            <person name="Melville S.E."/>
            <person name="Gibson W."/>
            <person name="Barry J.D."/>
            <person name="Berriman M."/>
            <person name="Hertz-Fowler C."/>
        </authorList>
    </citation>
    <scope>NUCLEOTIDE SEQUENCE [LARGE SCALE GENOMIC DNA]</scope>
    <source>
        <strain evidence="3">MHOM/CI/86/DAL972</strain>
    </source>
</reference>
<dbReference type="RefSeq" id="XP_011780009.1">
    <property type="nucleotide sequence ID" value="XM_011781707.1"/>
</dbReference>
<evidence type="ECO:0000313" key="3">
    <source>
        <dbReference type="Proteomes" id="UP000002316"/>
    </source>
</evidence>
<dbReference type="AlphaFoldDB" id="D0A7U4"/>
<dbReference type="GeneID" id="23867900"/>
<organism evidence="2 3">
    <name type="scientific">Trypanosoma brucei gambiense (strain MHOM/CI/86/DAL972)</name>
    <dbReference type="NCBI Taxonomy" id="679716"/>
    <lineage>
        <taxon>Eukaryota</taxon>
        <taxon>Discoba</taxon>
        <taxon>Euglenozoa</taxon>
        <taxon>Kinetoplastea</taxon>
        <taxon>Metakinetoplastina</taxon>
        <taxon>Trypanosomatida</taxon>
        <taxon>Trypanosomatidae</taxon>
        <taxon>Trypanosoma</taxon>
    </lineage>
</organism>
<feature type="compositionally biased region" description="Basic residues" evidence="1">
    <location>
        <begin position="194"/>
        <end position="213"/>
    </location>
</feature>
<dbReference type="Proteomes" id="UP000002316">
    <property type="component" value="Chromosome 11"/>
</dbReference>
<feature type="region of interest" description="Disordered" evidence="1">
    <location>
        <begin position="273"/>
        <end position="334"/>
    </location>
</feature>
<dbReference type="VEuPathDB" id="TriTrypDB:Tbg972.11.8640"/>
<sequence>MLLCGPCYYVVHICITHLPFNMIGLGLSLPEGLVMECDKPSGRFRVVFRPLSVAAGQAPPTGVNSPPPQHPTPISIGAPTAPAVSGISAEANGGATATAPEQRRYGGAIVRLSELGVNVMAPFAVPPKAQRPPVRSVSEKPSDTVLWDAVPINTEASGKSNNVTSFSPTVAESHVAEGEWRSRRSTQPSNNRGRGSKKAGKKPVSRTTRHRGNKGSSKGVKLPLQRNGVPFPHSWSTVRGRRQLHYNGRTYRGVQAHRLWDEIKAMSSVDVPAPVARPSTGVRRETAVRGGSRSSVTKDANEQALLSFEAPKPPCETPPKRHRRSVPKSPRPLTTTVVQGRRLLLDDDEDWTAPKPSTGDVVLLSDSGDGIGCDSESSTLTTWPSLLIDDEGSSGYEYVSSNSTTSSDSCVVAEERFGGPGRGNTHQCCNPAASQVTSPNLAEHDGFLYPAEVLAEVRRKRQNGIRSLKSHHETSKAVAPAVSLANDGVEVMSRVAERPNGVRGFTFIGPLNGHTVAPATGASASAMPSASHVGEYRERYEEMDVFPCVPDAGEEDLFVVGEEIGGMRFAA</sequence>
<proteinExistence type="predicted"/>
<gene>
    <name evidence="2" type="ORF">TbgDal_XI8640</name>
</gene>
<feature type="region of interest" description="Disordered" evidence="1">
    <location>
        <begin position="173"/>
        <end position="236"/>
    </location>
</feature>
<name>D0A7U4_TRYB9</name>
<evidence type="ECO:0000256" key="1">
    <source>
        <dbReference type="SAM" id="MobiDB-lite"/>
    </source>
</evidence>
<dbReference type="KEGG" id="tbg:TbgDal_XI8640"/>
<protein>
    <submittedName>
        <fullName evidence="2">Uncharacterized protein</fullName>
    </submittedName>
</protein>